<dbReference type="EMBL" id="OR769219">
    <property type="protein sequence ID" value="WQJ51536.1"/>
    <property type="molecule type" value="Genomic_DNA"/>
</dbReference>
<evidence type="ECO:0000313" key="1">
    <source>
        <dbReference type="EMBL" id="WQJ51536.1"/>
    </source>
</evidence>
<dbReference type="Proteomes" id="UP001348805">
    <property type="component" value="Segment"/>
</dbReference>
<evidence type="ECO:0000313" key="2">
    <source>
        <dbReference type="Proteomes" id="UP001348805"/>
    </source>
</evidence>
<accession>A0ABZ0Z3C4</accession>
<sequence>MNPINQPSQRNYNINGSTRNNGFLYKIMPLSFNLQQRGNDVKTKKYNKCKFNIGDNVKGLCIDDQKYHTGRITNILFSSTTQVPYLVYVIDNKTRNKLTLNYNSLKYNKNINESYGFDVAIKLYENIFNDKYNKLKRKGRMVNSIKVLLEDYFNNTEQMDMLLKNYSKEQKKASKAYDQRQEFLKSILGKVTYNKYTNKGMFAPIPLSALHLTFEDFYYLFPENNIKMRPMDNEVGIEKVQKLISRINKEYPNNGIKLLDNGVSYTVSSNLVFKRLDNIIDFLMIIQKNVLKITSNKNNPQVNWKAMLKKFRNYLR</sequence>
<organism evidence="1 2">
    <name type="scientific">phage Lak_Megaphage_RVC_AP3_GC26</name>
    <dbReference type="NCBI Taxonomy" id="3109225"/>
    <lineage>
        <taxon>Viruses</taxon>
        <taxon>Duplodnaviria</taxon>
        <taxon>Heunggongvirae</taxon>
        <taxon>Uroviricota</taxon>
        <taxon>Caudoviricetes</taxon>
        <taxon>Caudoviricetes code 15 clade</taxon>
    </lineage>
</organism>
<protein>
    <recommendedName>
        <fullName evidence="3">HNH endonuclease</fullName>
    </recommendedName>
</protein>
<name>A0ABZ0Z3C4_9CAUD</name>
<reference evidence="1 2" key="1">
    <citation type="submission" date="2023-11" db="EMBL/GenBank/DDBJ databases">
        <authorList>
            <person name="Cook R."/>
            <person name="Crisci M."/>
            <person name="Pye H."/>
            <person name="Adriaenssens E."/>
            <person name="Santini J."/>
        </authorList>
    </citation>
    <scope>NUCLEOTIDE SEQUENCE [LARGE SCALE GENOMIC DNA]</scope>
    <source>
        <strain evidence="1">Lak_Megaphage_RVC_AP3_GC26</strain>
    </source>
</reference>
<proteinExistence type="predicted"/>
<keyword evidence="2" id="KW-1185">Reference proteome</keyword>
<evidence type="ECO:0008006" key="3">
    <source>
        <dbReference type="Google" id="ProtNLM"/>
    </source>
</evidence>